<dbReference type="SUPFAM" id="SSF55874">
    <property type="entry name" value="ATPase domain of HSP90 chaperone/DNA topoisomerase II/histidine kinase"/>
    <property type="match status" value="1"/>
</dbReference>
<proteinExistence type="predicted"/>
<dbReference type="InterPro" id="IPR042240">
    <property type="entry name" value="CHASE_sf"/>
</dbReference>
<dbReference type="InterPro" id="IPR004358">
    <property type="entry name" value="Sig_transdc_His_kin-like_C"/>
</dbReference>
<dbReference type="PRINTS" id="PR00344">
    <property type="entry name" value="BCTRLSENSOR"/>
</dbReference>
<accession>A0A6J4PVE6</accession>
<protein>
    <recommendedName>
        <fullName evidence="3">histidine kinase</fullName>
        <ecNumber evidence="3">2.7.13.3</ecNumber>
    </recommendedName>
</protein>
<evidence type="ECO:0000259" key="12">
    <source>
        <dbReference type="PROSITE" id="PS50839"/>
    </source>
</evidence>
<keyword evidence="7 10" id="KW-1133">Transmembrane helix</keyword>
<comment type="catalytic activity">
    <reaction evidence="1">
        <text>ATP + protein L-histidine = ADP + protein N-phospho-L-histidine.</text>
        <dbReference type="EC" id="2.7.13.3"/>
    </reaction>
</comment>
<reference evidence="13" key="1">
    <citation type="submission" date="2020-02" db="EMBL/GenBank/DDBJ databases">
        <authorList>
            <person name="Meier V. D."/>
        </authorList>
    </citation>
    <scope>NUCLEOTIDE SEQUENCE</scope>
    <source>
        <strain evidence="13">AVDCRST_MAG84</strain>
    </source>
</reference>
<evidence type="ECO:0000256" key="8">
    <source>
        <dbReference type="ARBA" id="ARBA00023012"/>
    </source>
</evidence>
<comment type="subcellular location">
    <subcellularLocation>
        <location evidence="2">Membrane</location>
    </subcellularLocation>
</comment>
<evidence type="ECO:0000256" key="5">
    <source>
        <dbReference type="ARBA" id="ARBA00022692"/>
    </source>
</evidence>
<name>A0A6J4PVE6_9CYAN</name>
<evidence type="ECO:0000256" key="3">
    <source>
        <dbReference type="ARBA" id="ARBA00012438"/>
    </source>
</evidence>
<feature type="domain" description="Histidine kinase" evidence="11">
    <location>
        <begin position="417"/>
        <end position="678"/>
    </location>
</feature>
<evidence type="ECO:0000256" key="9">
    <source>
        <dbReference type="ARBA" id="ARBA00023136"/>
    </source>
</evidence>
<dbReference type="InterPro" id="IPR003661">
    <property type="entry name" value="HisK_dim/P_dom"/>
</dbReference>
<dbReference type="CDD" id="cd00082">
    <property type="entry name" value="HisKA"/>
    <property type="match status" value="1"/>
</dbReference>
<dbReference type="PROSITE" id="PS50839">
    <property type="entry name" value="CHASE"/>
    <property type="match status" value="1"/>
</dbReference>
<dbReference type="InterPro" id="IPR036097">
    <property type="entry name" value="HisK_dim/P_sf"/>
</dbReference>
<evidence type="ECO:0000256" key="7">
    <source>
        <dbReference type="ARBA" id="ARBA00022989"/>
    </source>
</evidence>
<dbReference type="AlphaFoldDB" id="A0A6J4PVE6"/>
<evidence type="ECO:0000256" key="1">
    <source>
        <dbReference type="ARBA" id="ARBA00000085"/>
    </source>
</evidence>
<dbReference type="PANTHER" id="PTHR43065:SF50">
    <property type="entry name" value="HISTIDINE KINASE"/>
    <property type="match status" value="1"/>
</dbReference>
<keyword evidence="6 13" id="KW-0418">Kinase</keyword>
<dbReference type="PANTHER" id="PTHR43065">
    <property type="entry name" value="SENSOR HISTIDINE KINASE"/>
    <property type="match status" value="1"/>
</dbReference>
<dbReference type="InterPro" id="IPR036890">
    <property type="entry name" value="HATPase_C_sf"/>
</dbReference>
<feature type="transmembrane region" description="Helical" evidence="10">
    <location>
        <begin position="20"/>
        <end position="43"/>
    </location>
</feature>
<dbReference type="EMBL" id="CADCTZ010001833">
    <property type="protein sequence ID" value="CAA9423228.1"/>
    <property type="molecule type" value="Genomic_DNA"/>
</dbReference>
<dbReference type="Pfam" id="PF03924">
    <property type="entry name" value="CHASE"/>
    <property type="match status" value="1"/>
</dbReference>
<dbReference type="GO" id="GO:0016020">
    <property type="term" value="C:membrane"/>
    <property type="evidence" value="ECO:0007669"/>
    <property type="project" value="UniProtKB-SubCell"/>
</dbReference>
<dbReference type="GO" id="GO:0000155">
    <property type="term" value="F:phosphorelay sensor kinase activity"/>
    <property type="evidence" value="ECO:0007669"/>
    <property type="project" value="InterPro"/>
</dbReference>
<dbReference type="InterPro" id="IPR003594">
    <property type="entry name" value="HATPase_dom"/>
</dbReference>
<evidence type="ECO:0000256" key="6">
    <source>
        <dbReference type="ARBA" id="ARBA00022777"/>
    </source>
</evidence>
<dbReference type="SMART" id="SM01079">
    <property type="entry name" value="CHASE"/>
    <property type="match status" value="1"/>
</dbReference>
<dbReference type="InterPro" id="IPR005467">
    <property type="entry name" value="His_kinase_dom"/>
</dbReference>
<dbReference type="EC" id="2.7.13.3" evidence="3"/>
<feature type="domain" description="CHASE" evidence="12">
    <location>
        <begin position="85"/>
        <end position="326"/>
    </location>
</feature>
<dbReference type="InterPro" id="IPR006189">
    <property type="entry name" value="CHASE_dom"/>
</dbReference>
<dbReference type="SMART" id="SM00387">
    <property type="entry name" value="HATPase_c"/>
    <property type="match status" value="1"/>
</dbReference>
<dbReference type="Gene3D" id="1.10.287.130">
    <property type="match status" value="1"/>
</dbReference>
<evidence type="ECO:0000256" key="4">
    <source>
        <dbReference type="ARBA" id="ARBA00022553"/>
    </source>
</evidence>
<keyword evidence="4" id="KW-0597">Phosphoprotein</keyword>
<keyword evidence="8" id="KW-0902">Two-component regulatory system</keyword>
<dbReference type="SUPFAM" id="SSF47384">
    <property type="entry name" value="Homodimeric domain of signal transducing histidine kinase"/>
    <property type="match status" value="1"/>
</dbReference>
<keyword evidence="5 10" id="KW-0812">Transmembrane</keyword>
<evidence type="ECO:0000259" key="11">
    <source>
        <dbReference type="PROSITE" id="PS50109"/>
    </source>
</evidence>
<dbReference type="PROSITE" id="PS50109">
    <property type="entry name" value="HIS_KIN"/>
    <property type="match status" value="1"/>
</dbReference>
<organism evidence="13">
    <name type="scientific">uncultured Microcoleus sp</name>
    <dbReference type="NCBI Taxonomy" id="259945"/>
    <lineage>
        <taxon>Bacteria</taxon>
        <taxon>Bacillati</taxon>
        <taxon>Cyanobacteriota</taxon>
        <taxon>Cyanophyceae</taxon>
        <taxon>Oscillatoriophycideae</taxon>
        <taxon>Oscillatoriales</taxon>
        <taxon>Microcoleaceae</taxon>
        <taxon>Microcoleus</taxon>
        <taxon>environmental samples</taxon>
    </lineage>
</organism>
<dbReference type="Gene3D" id="3.30.565.10">
    <property type="entry name" value="Histidine kinase-like ATPase, C-terminal domain"/>
    <property type="match status" value="1"/>
</dbReference>
<dbReference type="Pfam" id="PF02518">
    <property type="entry name" value="HATPase_c"/>
    <property type="match status" value="1"/>
</dbReference>
<sequence>MNVASNWFNSLTESLLSHRRYIPAALTLSIGTSLSLAASALVWHGENQRLQAQFHQQADRLNVTLHQSINNNLEFLYSLQAFYSASTEVSRQDFKQFVHPTLSRNSAIHSVNWIRRVPAAQKAAYEAAIRAEGFPAFQIYERTPDKKQVKAKVRSEYFPIAYREALEEDNKVIGFDVASSPDRKAALEKSVNTGKIAASARITLVSNNQPGLQVFLPVPRRTTSLDNSVNGRENLRGVIAGLFQITNMVNFSLESLNLDNINFYLYDNSATGKERFLVRYDSQAKQLIDNPKLSKPELTNLRGKICQNPSACTRLFNVADRQWMLLVLPGKGYNGLRTHQGSLAIGAIGLLITGSLTIYLLMSLERTAKVEQQVYDRTIQLKERTAELETALKNLQETQFQLIQTEKMSSLGQLVAGVAHEINNPVNFISGNLIHTGEYTRNLLELVEIYQQQYPNPTPEVQAKLQDIELEFITEDLPKILKSMNLGAERIRQIVLSLRNFSRLDESEMKSVDIHQGIDSTLMILDNRLKPRADFPGIQILKEYGNLPLVECWAGQLNQVFMNVLLNAIDVLYEAQNPQMSCGKTCSKLALLPRIRIRTELKNSNCVCVRISDNGTGMTENVKKRLFEPFFTTKPVGKGTGLGLAIGYQIVDKHQGSLRCVSAPGEGTEFWIEVPVRQQSQQSVSKVLPAVGVSWN</sequence>
<dbReference type="Gene3D" id="3.30.450.350">
    <property type="entry name" value="CHASE domain"/>
    <property type="match status" value="1"/>
</dbReference>
<gene>
    <name evidence="13" type="ORF">AVDCRST_MAG84-7310</name>
</gene>
<evidence type="ECO:0000313" key="13">
    <source>
        <dbReference type="EMBL" id="CAA9423228.1"/>
    </source>
</evidence>
<keyword evidence="6 13" id="KW-0808">Transferase</keyword>
<evidence type="ECO:0000256" key="10">
    <source>
        <dbReference type="SAM" id="Phobius"/>
    </source>
</evidence>
<evidence type="ECO:0000256" key="2">
    <source>
        <dbReference type="ARBA" id="ARBA00004370"/>
    </source>
</evidence>
<keyword evidence="9 10" id="KW-0472">Membrane</keyword>